<organism evidence="2 3">
    <name type="scientific">Arenimonas fontis</name>
    <dbReference type="NCBI Taxonomy" id="2608255"/>
    <lineage>
        <taxon>Bacteria</taxon>
        <taxon>Pseudomonadati</taxon>
        <taxon>Pseudomonadota</taxon>
        <taxon>Gammaproteobacteria</taxon>
        <taxon>Lysobacterales</taxon>
        <taxon>Lysobacteraceae</taxon>
        <taxon>Arenimonas</taxon>
    </lineage>
</organism>
<gene>
    <name evidence="2" type="ORF">F0415_00510</name>
</gene>
<feature type="transmembrane region" description="Helical" evidence="1">
    <location>
        <begin position="107"/>
        <end position="126"/>
    </location>
</feature>
<accession>A0A5B2ZG38</accession>
<dbReference type="Proteomes" id="UP000322165">
    <property type="component" value="Unassembled WGS sequence"/>
</dbReference>
<dbReference type="AlphaFoldDB" id="A0A5B2ZG38"/>
<protein>
    <submittedName>
        <fullName evidence="2">Uncharacterized protein</fullName>
    </submittedName>
</protein>
<keyword evidence="3" id="KW-1185">Reference proteome</keyword>
<reference evidence="2 3" key="1">
    <citation type="submission" date="2019-09" db="EMBL/GenBank/DDBJ databases">
        <title>Arenimonas chukotkensis sp. nov., a bacterium isolated from Chukotka hot spring, Arctic region, Russia.</title>
        <authorList>
            <person name="Zayulina K.S."/>
            <person name="Prokofeva M.I."/>
            <person name="Elcheninov A.G."/>
            <person name="Novikov A."/>
            <person name="Kochetkova T.V."/>
            <person name="Kublanov I.V."/>
        </authorList>
    </citation>
    <scope>NUCLEOTIDE SEQUENCE [LARGE SCALE GENOMIC DNA]</scope>
    <source>
        <strain evidence="2 3">3729k</strain>
    </source>
</reference>
<feature type="transmembrane region" description="Helical" evidence="1">
    <location>
        <begin position="133"/>
        <end position="153"/>
    </location>
</feature>
<comment type="caution">
    <text evidence="2">The sequence shown here is derived from an EMBL/GenBank/DDBJ whole genome shotgun (WGS) entry which is preliminary data.</text>
</comment>
<keyword evidence="1" id="KW-1133">Transmembrane helix</keyword>
<evidence type="ECO:0000313" key="3">
    <source>
        <dbReference type="Proteomes" id="UP000322165"/>
    </source>
</evidence>
<reference evidence="2 3" key="2">
    <citation type="submission" date="2019-09" db="EMBL/GenBank/DDBJ databases">
        <authorList>
            <person name="Mazur A."/>
        </authorList>
    </citation>
    <scope>NUCLEOTIDE SEQUENCE [LARGE SCALE GENOMIC DNA]</scope>
    <source>
        <strain evidence="2 3">3729k</strain>
    </source>
</reference>
<evidence type="ECO:0000256" key="1">
    <source>
        <dbReference type="SAM" id="Phobius"/>
    </source>
</evidence>
<feature type="transmembrane region" description="Helical" evidence="1">
    <location>
        <begin position="165"/>
        <end position="184"/>
    </location>
</feature>
<proteinExistence type="predicted"/>
<dbReference type="RefSeq" id="WP_149859239.1">
    <property type="nucleotide sequence ID" value="NZ_VUOD01000001.1"/>
</dbReference>
<dbReference type="EMBL" id="VUOD01000001">
    <property type="protein sequence ID" value="KAA2286022.1"/>
    <property type="molecule type" value="Genomic_DNA"/>
</dbReference>
<evidence type="ECO:0000313" key="2">
    <source>
        <dbReference type="EMBL" id="KAA2286022.1"/>
    </source>
</evidence>
<sequence>MRRWLVAAVLGGIVVFSWGFLSHVALPLGDVGHYRADREEPILQAMRENLPREGVYILPGLDPEQWGNPEAEADYVARARANPYAMVIYQPVGRDGLDMTRELLVELVSNLLAAGLVAWVLGLGTFGFGRRVAISTGMGLFGWLMIGVPYWNWYRFPLDFTLAGLVQHVAGWSLAGLAMAWWLGRKGG</sequence>
<keyword evidence="1" id="KW-0472">Membrane</keyword>
<name>A0A5B2ZG38_9GAMM</name>
<keyword evidence="1" id="KW-0812">Transmembrane</keyword>